<evidence type="ECO:0000256" key="1">
    <source>
        <dbReference type="SAM" id="MobiDB-lite"/>
    </source>
</evidence>
<evidence type="ECO:0000313" key="2">
    <source>
        <dbReference type="EMBL" id="TNN52555.1"/>
    </source>
</evidence>
<sequence length="216" mass="24023">MSLTYWKAVRGLIREERGGRRIKAPDVYRRIYLLEVSRASKCMRISKRGIDDDEYADNDHKAGACSVELPAQRAGEHMKHRAGRVGSGEPCSGIEEPSADWRRHALLTGSYMEEAQQETYATRGPAPGNSGKASNEDGVSQDRPSSLPESQTCQSRKCQKEEGEERAIGWDGNGRRKEVLRRLQSPKACTPPCRLREEGEERGMDEGEGKCDVQGG</sequence>
<feature type="compositionally biased region" description="Polar residues" evidence="1">
    <location>
        <begin position="142"/>
        <end position="156"/>
    </location>
</feature>
<name>A0A4Z2GHD0_9TELE</name>
<gene>
    <name evidence="2" type="ORF">EYF80_037252</name>
</gene>
<reference evidence="2 3" key="1">
    <citation type="submission" date="2019-03" db="EMBL/GenBank/DDBJ databases">
        <title>First draft genome of Liparis tanakae, snailfish: a comprehensive survey of snailfish specific genes.</title>
        <authorList>
            <person name="Kim W."/>
            <person name="Song I."/>
            <person name="Jeong J.-H."/>
            <person name="Kim D."/>
            <person name="Kim S."/>
            <person name="Ryu S."/>
            <person name="Song J.Y."/>
            <person name="Lee S.K."/>
        </authorList>
    </citation>
    <scope>NUCLEOTIDE SEQUENCE [LARGE SCALE GENOMIC DNA]</scope>
    <source>
        <tissue evidence="2">Muscle</tissue>
    </source>
</reference>
<comment type="caution">
    <text evidence="2">The sequence shown here is derived from an EMBL/GenBank/DDBJ whole genome shotgun (WGS) entry which is preliminary data.</text>
</comment>
<feature type="compositionally biased region" description="Basic and acidic residues" evidence="1">
    <location>
        <begin position="194"/>
        <end position="216"/>
    </location>
</feature>
<feature type="region of interest" description="Disordered" evidence="1">
    <location>
        <begin position="117"/>
        <end position="216"/>
    </location>
</feature>
<evidence type="ECO:0000313" key="3">
    <source>
        <dbReference type="Proteomes" id="UP000314294"/>
    </source>
</evidence>
<organism evidence="2 3">
    <name type="scientific">Liparis tanakae</name>
    <name type="common">Tanaka's snailfish</name>
    <dbReference type="NCBI Taxonomy" id="230148"/>
    <lineage>
        <taxon>Eukaryota</taxon>
        <taxon>Metazoa</taxon>
        <taxon>Chordata</taxon>
        <taxon>Craniata</taxon>
        <taxon>Vertebrata</taxon>
        <taxon>Euteleostomi</taxon>
        <taxon>Actinopterygii</taxon>
        <taxon>Neopterygii</taxon>
        <taxon>Teleostei</taxon>
        <taxon>Neoteleostei</taxon>
        <taxon>Acanthomorphata</taxon>
        <taxon>Eupercaria</taxon>
        <taxon>Perciformes</taxon>
        <taxon>Cottioidei</taxon>
        <taxon>Cottales</taxon>
        <taxon>Liparidae</taxon>
        <taxon>Liparis</taxon>
    </lineage>
</organism>
<proteinExistence type="predicted"/>
<feature type="compositionally biased region" description="Basic and acidic residues" evidence="1">
    <location>
        <begin position="158"/>
        <end position="181"/>
    </location>
</feature>
<accession>A0A4Z2GHD0</accession>
<dbReference type="AlphaFoldDB" id="A0A4Z2GHD0"/>
<keyword evidence="3" id="KW-1185">Reference proteome</keyword>
<dbReference type="Proteomes" id="UP000314294">
    <property type="component" value="Unassembled WGS sequence"/>
</dbReference>
<dbReference type="OrthoDB" id="8964650at2759"/>
<protein>
    <submittedName>
        <fullName evidence="2">Uncharacterized protein</fullName>
    </submittedName>
</protein>
<dbReference type="EMBL" id="SRLO01000543">
    <property type="protein sequence ID" value="TNN52555.1"/>
    <property type="molecule type" value="Genomic_DNA"/>
</dbReference>